<dbReference type="AlphaFoldDB" id="A0A4V3REE0"/>
<feature type="transmembrane region" description="Helical" evidence="1">
    <location>
        <begin position="92"/>
        <end position="110"/>
    </location>
</feature>
<sequence length="118" mass="13072">MRITKLVTGILLIMLSVWLLVEGLMNGILGVWTERNIASGVLEIILGGLFMGAGIVYICLENDPFMGGDITCFILLIIGAIVGFVGCFFNRWMFLYAVISLIVGIGFFVWHRRIGEEV</sequence>
<name>A0A4V3REE0_9LACO</name>
<feature type="transmembrane region" description="Helical" evidence="1">
    <location>
        <begin position="67"/>
        <end position="86"/>
    </location>
</feature>
<feature type="transmembrane region" description="Helical" evidence="1">
    <location>
        <begin position="37"/>
        <end position="60"/>
    </location>
</feature>
<feature type="transmembrane region" description="Helical" evidence="1">
    <location>
        <begin position="7"/>
        <end position="31"/>
    </location>
</feature>
<dbReference type="RefSeq" id="WP_004040259.1">
    <property type="nucleotide sequence ID" value="NZ_AQFR02000003.1"/>
</dbReference>
<organism evidence="2 3">
    <name type="scientific">Lactobacillus intestinalis</name>
    <dbReference type="NCBI Taxonomy" id="151781"/>
    <lineage>
        <taxon>Bacteria</taxon>
        <taxon>Bacillati</taxon>
        <taxon>Bacillota</taxon>
        <taxon>Bacilli</taxon>
        <taxon>Lactobacillales</taxon>
        <taxon>Lactobacillaceae</taxon>
        <taxon>Lactobacillus</taxon>
    </lineage>
</organism>
<comment type="caution">
    <text evidence="2">The sequence shown here is derived from an EMBL/GenBank/DDBJ whole genome shotgun (WGS) entry which is preliminary data.</text>
</comment>
<accession>A0A4V3REE0</accession>
<dbReference type="Proteomes" id="UP000309117">
    <property type="component" value="Unassembled WGS sequence"/>
</dbReference>
<keyword evidence="1" id="KW-0472">Membrane</keyword>
<dbReference type="EMBL" id="SRYV01000006">
    <property type="protein sequence ID" value="TGY16080.1"/>
    <property type="molecule type" value="Genomic_DNA"/>
</dbReference>
<keyword evidence="1" id="KW-1133">Transmembrane helix</keyword>
<proteinExistence type="predicted"/>
<protein>
    <submittedName>
        <fullName evidence="2">Uncharacterized protein</fullName>
    </submittedName>
</protein>
<evidence type="ECO:0000313" key="2">
    <source>
        <dbReference type="EMBL" id="TGY16080.1"/>
    </source>
</evidence>
<reference evidence="2 3" key="1">
    <citation type="submission" date="2019-04" db="EMBL/GenBank/DDBJ databases">
        <title>Microbes associate with the intestines of laboratory mice.</title>
        <authorList>
            <person name="Navarre W."/>
            <person name="Wong E."/>
            <person name="Huang K."/>
            <person name="Tropini C."/>
            <person name="Ng K."/>
            <person name="Yu B."/>
        </authorList>
    </citation>
    <scope>NUCLEOTIDE SEQUENCE [LARGE SCALE GENOMIC DNA]</scope>
    <source>
        <strain evidence="2 3">NM61_E11</strain>
    </source>
</reference>
<gene>
    <name evidence="2" type="ORF">E5351_04500</name>
</gene>
<evidence type="ECO:0000256" key="1">
    <source>
        <dbReference type="SAM" id="Phobius"/>
    </source>
</evidence>
<keyword evidence="1" id="KW-0812">Transmembrane</keyword>
<evidence type="ECO:0000313" key="3">
    <source>
        <dbReference type="Proteomes" id="UP000309117"/>
    </source>
</evidence>